<sequence length="220" mass="22917">MTTPIGRLSGRTAGRVKVLSAVVLLFAVLLAGIRLLGLPGPKDVFGTGSRDRGGPAPLRSVQDISRHEAASGSFQVVVGPEKDAEYLPDALRGSRTPYVGAGSVDGCVVLGKAGADAVGADEDRTAAPLRLPHARLGHPAPVPECSSAVSKQRGPFDRLGDPFPDNPDGEQAVRKLAVRHIGDAAKESGLPARAEADTTEMLRGPLRSLGFEDVRITYGD</sequence>
<accession>A0ABX1A4F1</accession>
<evidence type="ECO:0000313" key="1">
    <source>
        <dbReference type="EMBL" id="NJP48733.1"/>
    </source>
</evidence>
<comment type="caution">
    <text evidence="1">The sequence shown here is derived from an EMBL/GenBank/DDBJ whole genome shotgun (WGS) entry which is preliminary data.</text>
</comment>
<dbReference type="EMBL" id="JAATEM010000001">
    <property type="protein sequence ID" value="NJP48733.1"/>
    <property type="molecule type" value="Genomic_DNA"/>
</dbReference>
<protein>
    <submittedName>
        <fullName evidence="1">DUF4230 domain-containing protein</fullName>
    </submittedName>
</protein>
<proteinExistence type="predicted"/>
<evidence type="ECO:0000313" key="2">
    <source>
        <dbReference type="Proteomes" id="UP000730591"/>
    </source>
</evidence>
<keyword evidence="2" id="KW-1185">Reference proteome</keyword>
<dbReference type="Proteomes" id="UP000730591">
    <property type="component" value="Unassembled WGS sequence"/>
</dbReference>
<organism evidence="1 2">
    <name type="scientific">Streptomyces composti</name>
    <dbReference type="NCBI Taxonomy" id="2720025"/>
    <lineage>
        <taxon>Bacteria</taxon>
        <taxon>Bacillati</taxon>
        <taxon>Actinomycetota</taxon>
        <taxon>Actinomycetes</taxon>
        <taxon>Kitasatosporales</taxon>
        <taxon>Streptomycetaceae</taxon>
        <taxon>Streptomyces</taxon>
    </lineage>
</organism>
<reference evidence="1 2" key="1">
    <citation type="submission" date="2020-03" db="EMBL/GenBank/DDBJ databases">
        <title>WGS of actinomycetes isolated from Thailand.</title>
        <authorList>
            <person name="Thawai C."/>
        </authorList>
    </citation>
    <scope>NUCLEOTIDE SEQUENCE [LARGE SCALE GENOMIC DNA]</scope>
    <source>
        <strain evidence="1 2">SBST2-5</strain>
    </source>
</reference>
<dbReference type="Pfam" id="PF14014">
    <property type="entry name" value="DUF4230"/>
    <property type="match status" value="1"/>
</dbReference>
<dbReference type="RefSeq" id="WP_167990231.1">
    <property type="nucleotide sequence ID" value="NZ_JAATEM010000001.1"/>
</dbReference>
<gene>
    <name evidence="1" type="ORF">HCJ93_01240</name>
</gene>
<dbReference type="InterPro" id="IPR025324">
    <property type="entry name" value="DUF4230"/>
</dbReference>
<name>A0ABX1A4F1_9ACTN</name>